<evidence type="ECO:0000313" key="2">
    <source>
        <dbReference type="EMBL" id="KAJ8929915.1"/>
    </source>
</evidence>
<gene>
    <name evidence="2" type="ORF">NQ314_017349</name>
</gene>
<accession>A0AAV8WV07</accession>
<dbReference type="AlphaFoldDB" id="A0AAV8WV07"/>
<reference evidence="2" key="1">
    <citation type="journal article" date="2023" name="Insect Mol. Biol.">
        <title>Genome sequencing provides insights into the evolution of gene families encoding plant cell wall-degrading enzymes in longhorned beetles.</title>
        <authorList>
            <person name="Shin N.R."/>
            <person name="Okamura Y."/>
            <person name="Kirsch R."/>
            <person name="Pauchet Y."/>
        </authorList>
    </citation>
    <scope>NUCLEOTIDE SEQUENCE</scope>
    <source>
        <strain evidence="2">RBIC_L_NR</strain>
    </source>
</reference>
<sequence length="108" mass="12620">MFALSDSHMFYSSHMEAYVGKQPEGPFQKETTAQSVVERLSQQIYGTNRNITTHNWFTSMELVESLKRNKLTLLGIIRKTRDSFFWNLCKIMADLLVLRCLGFLMIQH</sequence>
<dbReference type="InterPro" id="IPR029526">
    <property type="entry name" value="PGBD"/>
</dbReference>
<name>A0AAV8WV07_9CUCU</name>
<proteinExistence type="predicted"/>
<dbReference type="EMBL" id="JANEYF010004838">
    <property type="protein sequence ID" value="KAJ8929915.1"/>
    <property type="molecule type" value="Genomic_DNA"/>
</dbReference>
<comment type="caution">
    <text evidence="2">The sequence shown here is derived from an EMBL/GenBank/DDBJ whole genome shotgun (WGS) entry which is preliminary data.</text>
</comment>
<dbReference type="Pfam" id="PF13843">
    <property type="entry name" value="DDE_Tnp_1_7"/>
    <property type="match status" value="1"/>
</dbReference>
<organism evidence="2 3">
    <name type="scientific">Rhamnusium bicolor</name>
    <dbReference type="NCBI Taxonomy" id="1586634"/>
    <lineage>
        <taxon>Eukaryota</taxon>
        <taxon>Metazoa</taxon>
        <taxon>Ecdysozoa</taxon>
        <taxon>Arthropoda</taxon>
        <taxon>Hexapoda</taxon>
        <taxon>Insecta</taxon>
        <taxon>Pterygota</taxon>
        <taxon>Neoptera</taxon>
        <taxon>Endopterygota</taxon>
        <taxon>Coleoptera</taxon>
        <taxon>Polyphaga</taxon>
        <taxon>Cucujiformia</taxon>
        <taxon>Chrysomeloidea</taxon>
        <taxon>Cerambycidae</taxon>
        <taxon>Lepturinae</taxon>
        <taxon>Rhagiini</taxon>
        <taxon>Rhamnusium</taxon>
    </lineage>
</organism>
<feature type="domain" description="PiggyBac transposable element-derived protein" evidence="1">
    <location>
        <begin position="2"/>
        <end position="83"/>
    </location>
</feature>
<protein>
    <recommendedName>
        <fullName evidence="1">PiggyBac transposable element-derived protein domain-containing protein</fullName>
    </recommendedName>
</protein>
<evidence type="ECO:0000313" key="3">
    <source>
        <dbReference type="Proteomes" id="UP001162156"/>
    </source>
</evidence>
<evidence type="ECO:0000259" key="1">
    <source>
        <dbReference type="Pfam" id="PF13843"/>
    </source>
</evidence>
<keyword evidence="3" id="KW-1185">Reference proteome</keyword>
<dbReference type="Proteomes" id="UP001162156">
    <property type="component" value="Unassembled WGS sequence"/>
</dbReference>